<name>A0ABT1E491_9ACTN</name>
<proteinExistence type="predicted"/>
<sequence length="387" mass="40908">MTATAPPTPPLPPVPHEPPKPPAPAPRRRHWPAAAALVVALGAGGVLLLGGGSGNDPATPPPARTDAKSVWPDAKRADLPATLPDGPLFTPSIFLDTTTAVGTAPTPKGDESRLLLRSGDRVRELRRLPVAANPQFEAFTADDKQIFWAESTATAPAVRLWTADRNGGPARELTADTGNAVFFGNQYDLVVADGKLHWAAAPGDVTEATEIRSAPLGGGKVSVRTEPGQWTQSAWPWLVDDGSTSGEPRLRNQSTGRDVKIAVSGLDVLTCGPVWCRAMVMGDEVLTRIDLVRPDGADRRKIAGSAAQSAITDVAVLDRYEVLSEPGPDTELTGAAALVVYDITTGRTVDIAPDADGAFARGGMLWWSTADEDEQITWHTLDLRTVP</sequence>
<keyword evidence="3" id="KW-1185">Reference proteome</keyword>
<dbReference type="RefSeq" id="WP_253243957.1">
    <property type="nucleotide sequence ID" value="NZ_JAMYJR010000072.1"/>
</dbReference>
<accession>A0ABT1E491</accession>
<feature type="compositionally biased region" description="Pro residues" evidence="1">
    <location>
        <begin position="1"/>
        <end position="25"/>
    </location>
</feature>
<comment type="caution">
    <text evidence="2">The sequence shown here is derived from an EMBL/GenBank/DDBJ whole genome shotgun (WGS) entry which is preliminary data.</text>
</comment>
<reference evidence="2 3" key="1">
    <citation type="submission" date="2022-06" db="EMBL/GenBank/DDBJ databases">
        <title>New Species of the Genus Actinoplanes, ActinopZanes ferrugineus.</title>
        <authorList>
            <person name="Ding P."/>
        </authorList>
    </citation>
    <scope>NUCLEOTIDE SEQUENCE [LARGE SCALE GENOMIC DNA]</scope>
    <source>
        <strain evidence="2 3">TRM88003</strain>
    </source>
</reference>
<protein>
    <submittedName>
        <fullName evidence="2">Uncharacterized protein</fullName>
    </submittedName>
</protein>
<evidence type="ECO:0000256" key="1">
    <source>
        <dbReference type="SAM" id="MobiDB-lite"/>
    </source>
</evidence>
<gene>
    <name evidence="2" type="ORF">M1L60_46025</name>
</gene>
<feature type="region of interest" description="Disordered" evidence="1">
    <location>
        <begin position="1"/>
        <end position="29"/>
    </location>
</feature>
<dbReference type="EMBL" id="JAMYJR010000072">
    <property type="protein sequence ID" value="MCO8277955.1"/>
    <property type="molecule type" value="Genomic_DNA"/>
</dbReference>
<dbReference type="SUPFAM" id="SSF69304">
    <property type="entry name" value="Tricorn protease N-terminal domain"/>
    <property type="match status" value="1"/>
</dbReference>
<dbReference type="Proteomes" id="UP001523369">
    <property type="component" value="Unassembled WGS sequence"/>
</dbReference>
<evidence type="ECO:0000313" key="3">
    <source>
        <dbReference type="Proteomes" id="UP001523369"/>
    </source>
</evidence>
<organism evidence="2 3">
    <name type="scientific">Paractinoplanes aksuensis</name>
    <dbReference type="NCBI Taxonomy" id="2939490"/>
    <lineage>
        <taxon>Bacteria</taxon>
        <taxon>Bacillati</taxon>
        <taxon>Actinomycetota</taxon>
        <taxon>Actinomycetes</taxon>
        <taxon>Micromonosporales</taxon>
        <taxon>Micromonosporaceae</taxon>
        <taxon>Paractinoplanes</taxon>
    </lineage>
</organism>
<evidence type="ECO:0000313" key="2">
    <source>
        <dbReference type="EMBL" id="MCO8277955.1"/>
    </source>
</evidence>